<dbReference type="AlphaFoldDB" id="A0A1D9MD75"/>
<protein>
    <recommendedName>
        <fullName evidence="3">Tetratricopeptide repeat-like domain-containing protein</fullName>
    </recommendedName>
</protein>
<keyword evidence="2" id="KW-1185">Reference proteome</keyword>
<dbReference type="InterPro" id="IPR011990">
    <property type="entry name" value="TPR-like_helical_dom_sf"/>
</dbReference>
<dbReference type="Gene3D" id="1.25.40.10">
    <property type="entry name" value="Tetratricopeptide repeat domain"/>
    <property type="match status" value="1"/>
</dbReference>
<dbReference type="SUPFAM" id="SSF48452">
    <property type="entry name" value="TPR-like"/>
    <property type="match status" value="1"/>
</dbReference>
<evidence type="ECO:0008006" key="3">
    <source>
        <dbReference type="Google" id="ProtNLM"/>
    </source>
</evidence>
<evidence type="ECO:0000313" key="2">
    <source>
        <dbReference type="Proteomes" id="UP000176562"/>
    </source>
</evidence>
<accession>A0A1D9MD75</accession>
<dbReference type="Proteomes" id="UP000176562">
    <property type="component" value="Chromosome"/>
</dbReference>
<reference evidence="1 2" key="1">
    <citation type="submission" date="2016-10" db="EMBL/GenBank/DDBJ databases">
        <title>Rhodobacter sp. LPB0142, isolated from sea water.</title>
        <authorList>
            <person name="Kim E."/>
            <person name="Yi H."/>
        </authorList>
    </citation>
    <scope>NUCLEOTIDE SEQUENCE [LARGE SCALE GENOMIC DNA]</scope>
    <source>
        <strain evidence="1 2">LPB0142</strain>
    </source>
</reference>
<name>A0A1D9MD75_9RHOB</name>
<dbReference type="RefSeq" id="WP_068766606.1">
    <property type="nucleotide sequence ID" value="NZ_CP017781.1"/>
</dbReference>
<sequence length="204" mass="21186">MLLALVPLVFGVMVLLTARRMGGARRTEAARRAGRGAHAEALRAGDFAAAAALAETHYGPQSAELATALLALSETAPPEEALPALRRALAILSARQAPPETRAAPLARLAALSPDADEAYAAITQSLAQTRRAFGKSAPEFAARTAQAARLFAAQGRAPEAEAQFRAALALATGPEAVTLRADFATFLAARGRTREAEVLRAAP</sequence>
<gene>
    <name evidence="1" type="ORF">LPB142_11135</name>
</gene>
<evidence type="ECO:0000313" key="1">
    <source>
        <dbReference type="EMBL" id="AOZ69806.1"/>
    </source>
</evidence>
<dbReference type="KEGG" id="rhp:LPB142_11135"/>
<proteinExistence type="predicted"/>
<dbReference type="STRING" id="1850250.LPB142_11135"/>
<organism evidence="1 2">
    <name type="scientific">Rhodobacter xanthinilyticus</name>
    <dbReference type="NCBI Taxonomy" id="1850250"/>
    <lineage>
        <taxon>Bacteria</taxon>
        <taxon>Pseudomonadati</taxon>
        <taxon>Pseudomonadota</taxon>
        <taxon>Alphaproteobacteria</taxon>
        <taxon>Rhodobacterales</taxon>
        <taxon>Rhodobacter group</taxon>
        <taxon>Rhodobacter</taxon>
    </lineage>
</organism>
<dbReference type="EMBL" id="CP017781">
    <property type="protein sequence ID" value="AOZ69806.1"/>
    <property type="molecule type" value="Genomic_DNA"/>
</dbReference>